<gene>
    <name evidence="1" type="ORF">T4A_6763</name>
</gene>
<proteinExistence type="predicted"/>
<accession>A0A0V1DN98</accession>
<dbReference type="AlphaFoldDB" id="A0A0V1DN98"/>
<name>A0A0V1DN98_TRIPS</name>
<reference evidence="1 2" key="1">
    <citation type="submission" date="2015-01" db="EMBL/GenBank/DDBJ databases">
        <title>Evolution of Trichinella species and genotypes.</title>
        <authorList>
            <person name="Korhonen P.K."/>
            <person name="Edoardo P."/>
            <person name="Giuseppe L.R."/>
            <person name="Gasser R.B."/>
        </authorList>
    </citation>
    <scope>NUCLEOTIDE SEQUENCE [LARGE SCALE GENOMIC DNA]</scope>
    <source>
        <strain evidence="1">ISS13</strain>
    </source>
</reference>
<evidence type="ECO:0000313" key="2">
    <source>
        <dbReference type="Proteomes" id="UP000054632"/>
    </source>
</evidence>
<dbReference type="EMBL" id="JYDR01001758">
    <property type="protein sequence ID" value="KRY62897.1"/>
    <property type="molecule type" value="Genomic_DNA"/>
</dbReference>
<sequence length="87" mass="9876">MRRRFPNLRVNRALQEIGSNKRPDLVVVDEEARSVILLDGAIVFENTAAAFVDARIRKWAHYEKEILAYRLQGYSVTFDAIVVGSLG</sequence>
<evidence type="ECO:0000313" key="1">
    <source>
        <dbReference type="EMBL" id="KRY62897.1"/>
    </source>
</evidence>
<comment type="caution">
    <text evidence="1">The sequence shown here is derived from an EMBL/GenBank/DDBJ whole genome shotgun (WGS) entry which is preliminary data.</text>
</comment>
<organism evidence="1 2">
    <name type="scientific">Trichinella pseudospiralis</name>
    <name type="common">Parasitic roundworm</name>
    <dbReference type="NCBI Taxonomy" id="6337"/>
    <lineage>
        <taxon>Eukaryota</taxon>
        <taxon>Metazoa</taxon>
        <taxon>Ecdysozoa</taxon>
        <taxon>Nematoda</taxon>
        <taxon>Enoplea</taxon>
        <taxon>Dorylaimia</taxon>
        <taxon>Trichinellida</taxon>
        <taxon>Trichinellidae</taxon>
        <taxon>Trichinella</taxon>
    </lineage>
</organism>
<feature type="non-terminal residue" evidence="1">
    <location>
        <position position="87"/>
    </location>
</feature>
<evidence type="ECO:0008006" key="3">
    <source>
        <dbReference type="Google" id="ProtNLM"/>
    </source>
</evidence>
<protein>
    <recommendedName>
        <fullName evidence="3">Retrovirus-related Pol polyprotein from type-1 retrotransposable element</fullName>
    </recommendedName>
</protein>
<dbReference type="Proteomes" id="UP000054632">
    <property type="component" value="Unassembled WGS sequence"/>
</dbReference>